<proteinExistence type="predicted"/>
<feature type="region of interest" description="Disordered" evidence="1">
    <location>
        <begin position="569"/>
        <end position="688"/>
    </location>
</feature>
<gene>
    <name evidence="2" type="ORF">pqer_cds_1142</name>
</gene>
<dbReference type="EMBL" id="MG011689">
    <property type="protein sequence ID" value="AVK75564.1"/>
    <property type="molecule type" value="Genomic_DNA"/>
</dbReference>
<evidence type="ECO:0000313" key="2">
    <source>
        <dbReference type="EMBL" id="AVK75564.1"/>
    </source>
</evidence>
<organism evidence="2">
    <name type="scientific">Pandoravirus quercus</name>
    <dbReference type="NCBI Taxonomy" id="2107709"/>
    <lineage>
        <taxon>Viruses</taxon>
        <taxon>Pandoravirus</taxon>
    </lineage>
</organism>
<dbReference type="GeneID" id="36844705"/>
<dbReference type="RefSeq" id="YP_009483833.1">
    <property type="nucleotide sequence ID" value="NC_037667.1"/>
</dbReference>
<evidence type="ECO:0000256" key="1">
    <source>
        <dbReference type="SAM" id="MobiDB-lite"/>
    </source>
</evidence>
<name>A0A2U7UAU8_9VIRU</name>
<feature type="compositionally biased region" description="Acidic residues" evidence="1">
    <location>
        <begin position="593"/>
        <end position="607"/>
    </location>
</feature>
<feature type="region of interest" description="Disordered" evidence="1">
    <location>
        <begin position="1"/>
        <end position="47"/>
    </location>
</feature>
<dbReference type="KEGG" id="vg:36844705"/>
<protein>
    <submittedName>
        <fullName evidence="2">Uncharacterized protein</fullName>
    </submittedName>
</protein>
<dbReference type="Proteomes" id="UP000248852">
    <property type="component" value="Segment"/>
</dbReference>
<reference evidence="2" key="1">
    <citation type="journal article" date="2018" name="Nat. Commun.">
        <title>Diversity and evolution of the emerging Pandoraviridae family.</title>
        <authorList>
            <person name="Legendre M."/>
            <person name="Fabre E."/>
            <person name="Poirot O."/>
            <person name="Jeudy S."/>
            <person name="Lartigue A."/>
            <person name="Alempic J.M."/>
            <person name="Beucher L."/>
            <person name="Philippe N."/>
            <person name="Bertaux L."/>
            <person name="Christo-Foroux E."/>
            <person name="Labadie K."/>
            <person name="Coute Y."/>
            <person name="Abergel C."/>
            <person name="Claverie J.M."/>
        </authorList>
    </citation>
    <scope>NUCLEOTIDE SEQUENCE [LARGE SCALE GENOMIC DNA]</scope>
    <source>
        <strain evidence="2">Quercus</strain>
    </source>
</reference>
<accession>A0A2U7UAU8</accession>
<feature type="compositionally biased region" description="Basic residues" evidence="1">
    <location>
        <begin position="673"/>
        <end position="688"/>
    </location>
</feature>
<sequence length="744" mass="79587">MVYDFGLPIGPRHGSPGPPGRKEKQKRGGGLYNQRTRRKNKRPSLPGANDDCLAMMLSARCPWVATVRDLPHFRWGHAVSADPVPSGLAVIELHGLTCAEVASAPGQFAGIVKDLTATLAQDHGLIPLADGCDGAQLLSACIVGRRSRDGSGRLADDDACALLCVAALPAGSDSVWTAFTLAPYKRTDHRIHAPHAHIKAVDAFVTEAIFHDCFAQHATISSNGTIMRNSNDARDCASCARTWHGHRVLSRKSLRRGACGRVYSMAVHPSLLGRVTLGDIAVCGAQAIGDARSLGGEEEAVSHATRILGNLLVLIEDIIAACTWAKDHRVSRALSTVAKLDSTTGHILAGGLDGYTYTRRALQPMTAVLVAACSVARQIRTDVAQIIIDETGVDIANQEVSTSFMDEWRTSRLAIKSTADALAFSERMISFLLALRDRGGAINPDLAAFTVETTSDQHQQQRQRARPEPKPATPLVEAVCLASDTLRCASAVCRVSGRRITSGCIVTACCTAGCRATFHRACWKAAGIACADQTPCPTPDCWGEIVEVTSTRSRTSDVAPHLLWRTCKHRDSPATPLSTPPLSPTPTTANKDADDDQVSVDSADSDDTGAPAQDDPMYRNNGHTVDDDQGHRRAEHTGHDNTTSASRYGPLASPATGGTPYHKVNMPGDGAPKRRKRRRARPSKPQRCRLARQESERLLALAGFVDTPASGTDKGWLEDTLPSGSAYADDALWPPFFVATGGTV</sequence>
<feature type="compositionally biased region" description="Basic and acidic residues" evidence="1">
    <location>
        <begin position="624"/>
        <end position="639"/>
    </location>
</feature>